<comment type="similarity">
    <text evidence="3 10">Belongs to the D-isomer specific 2-hydroxyacid dehydrogenase family.</text>
</comment>
<dbReference type="GO" id="GO:0006564">
    <property type="term" value="P:L-serine biosynthetic process"/>
    <property type="evidence" value="ECO:0007669"/>
    <property type="project" value="UniProtKB-KW"/>
</dbReference>
<keyword evidence="5" id="KW-0934">Plastid</keyword>
<dbReference type="InterPro" id="IPR045626">
    <property type="entry name" value="PGDH_ASB_dom"/>
</dbReference>
<dbReference type="InterPro" id="IPR036291">
    <property type="entry name" value="NAD(P)-bd_dom_sf"/>
</dbReference>
<evidence type="ECO:0000256" key="1">
    <source>
        <dbReference type="ARBA" id="ARBA00004229"/>
    </source>
</evidence>
<dbReference type="FunFam" id="3.30.1330.90:FF:000003">
    <property type="entry name" value="D-3-phosphoglycerate dehydrogenase"/>
    <property type="match status" value="1"/>
</dbReference>
<evidence type="ECO:0000256" key="3">
    <source>
        <dbReference type="ARBA" id="ARBA00005854"/>
    </source>
</evidence>
<evidence type="ECO:0000256" key="5">
    <source>
        <dbReference type="ARBA" id="ARBA00022640"/>
    </source>
</evidence>
<evidence type="ECO:0000256" key="10">
    <source>
        <dbReference type="RuleBase" id="RU363003"/>
    </source>
</evidence>
<gene>
    <name evidence="12" type="ORF">Cni_G14253</name>
</gene>
<dbReference type="FunFam" id="3.40.50.720:FF:000616">
    <property type="entry name" value="D-3-phosphoglycerate dehydrogenase 2 chloroplastic"/>
    <property type="match status" value="1"/>
</dbReference>
<dbReference type="Gene3D" id="3.40.50.720">
    <property type="entry name" value="NAD(P)-binding Rossmann-like Domain"/>
    <property type="match status" value="2"/>
</dbReference>
<dbReference type="FunFam" id="3.30.70.260:FF:000008">
    <property type="entry name" value="D-3-phosphoglycerate dehydrogenase, chloroplastic"/>
    <property type="match status" value="1"/>
</dbReference>
<keyword evidence="6" id="KW-0809">Transit peptide</keyword>
<dbReference type="EC" id="1.1.1.95" evidence="10"/>
<comment type="pathway">
    <text evidence="2 10">Amino-acid biosynthesis; L-serine biosynthesis; L-serine from 3-phospho-D-glycerate: step 1/3.</text>
</comment>
<proteinExistence type="inferred from homology"/>
<dbReference type="AlphaFoldDB" id="A0AAQ3KCL2"/>
<dbReference type="PANTHER" id="PTHR42938:SF46">
    <property type="entry name" value="D-3-PHOSPHOGLYCERATE DEHYDROGENASE 2, CHLOROPLASTIC"/>
    <property type="match status" value="1"/>
</dbReference>
<dbReference type="GO" id="GO:0004617">
    <property type="term" value="F:phosphoglycerate dehydrogenase activity"/>
    <property type="evidence" value="ECO:0007669"/>
    <property type="project" value="UniProtKB-EC"/>
</dbReference>
<dbReference type="SUPFAM" id="SSF51735">
    <property type="entry name" value="NAD(P)-binding Rossmann-fold domains"/>
    <property type="match status" value="1"/>
</dbReference>
<evidence type="ECO:0000256" key="6">
    <source>
        <dbReference type="ARBA" id="ARBA00022946"/>
    </source>
</evidence>
<keyword evidence="10" id="KW-0028">Amino-acid biosynthesis</keyword>
<dbReference type="CDD" id="cd04902">
    <property type="entry name" value="ACT_3PGDH-xct"/>
    <property type="match status" value="1"/>
</dbReference>
<dbReference type="Pfam" id="PF00389">
    <property type="entry name" value="2-Hacid_dh"/>
    <property type="match status" value="1"/>
</dbReference>
<keyword evidence="10" id="KW-0718">Serine biosynthesis</keyword>
<comment type="subcellular location">
    <subcellularLocation>
        <location evidence="1">Plastid</location>
        <location evidence="1">Chloroplast</location>
    </subcellularLocation>
</comment>
<dbReference type="PANTHER" id="PTHR42938">
    <property type="entry name" value="FORMATE DEHYDROGENASE 1"/>
    <property type="match status" value="1"/>
</dbReference>
<dbReference type="Pfam" id="PF02826">
    <property type="entry name" value="2-Hacid_dh_C"/>
    <property type="match status" value="1"/>
</dbReference>
<dbReference type="PROSITE" id="PS51671">
    <property type="entry name" value="ACT"/>
    <property type="match status" value="1"/>
</dbReference>
<dbReference type="SUPFAM" id="SSF52283">
    <property type="entry name" value="Formate/glycerate dehydrogenase catalytic domain-like"/>
    <property type="match status" value="1"/>
</dbReference>
<dbReference type="GO" id="GO:0009570">
    <property type="term" value="C:chloroplast stroma"/>
    <property type="evidence" value="ECO:0007669"/>
    <property type="project" value="TreeGrafter"/>
</dbReference>
<evidence type="ECO:0000259" key="11">
    <source>
        <dbReference type="PROSITE" id="PS51671"/>
    </source>
</evidence>
<evidence type="ECO:0000256" key="4">
    <source>
        <dbReference type="ARBA" id="ARBA00022528"/>
    </source>
</evidence>
<dbReference type="EMBL" id="CP136893">
    <property type="protein sequence ID" value="WOL05524.1"/>
    <property type="molecule type" value="Genomic_DNA"/>
</dbReference>
<reference evidence="12 13" key="1">
    <citation type="submission" date="2023-10" db="EMBL/GenBank/DDBJ databases">
        <title>Chromosome-scale genome assembly provides insights into flower coloration mechanisms of Canna indica.</title>
        <authorList>
            <person name="Li C."/>
        </authorList>
    </citation>
    <scope>NUCLEOTIDE SEQUENCE [LARGE SCALE GENOMIC DNA]</scope>
    <source>
        <tissue evidence="12">Flower</tissue>
    </source>
</reference>
<name>A0AAQ3KCL2_9LILI</name>
<keyword evidence="4" id="KW-0150">Chloroplast</keyword>
<evidence type="ECO:0000256" key="8">
    <source>
        <dbReference type="ARBA" id="ARBA00023027"/>
    </source>
</evidence>
<dbReference type="InterPro" id="IPR006236">
    <property type="entry name" value="PGDH"/>
</dbReference>
<dbReference type="FunFam" id="3.40.50.720:FF:000021">
    <property type="entry name" value="D-3-phosphoglycerate dehydrogenase"/>
    <property type="match status" value="1"/>
</dbReference>
<dbReference type="PROSITE" id="PS00671">
    <property type="entry name" value="D_2_HYDROXYACID_DH_3"/>
    <property type="match status" value="1"/>
</dbReference>
<dbReference type="Pfam" id="PF01842">
    <property type="entry name" value="ACT"/>
    <property type="match status" value="1"/>
</dbReference>
<dbReference type="SMART" id="SM00997">
    <property type="entry name" value="AdoHcyase_NAD"/>
    <property type="match status" value="1"/>
</dbReference>
<sequence>MFVETRTKDGKALDDETEEAIEKLKTMVENDGKPAAKALQSMFGKEKSGKVCCYGGTITLTILKKYEEMTTMQEKHDQEIFGILCSHAMAVIGLRTLNPCQYYLAILCVAAPTVHPLRMQVFKCVGDGYITCEATTFMRVLWFGRDMQSADALCLYKAIAISRSTEELSPKDSICYSQTPLDQVVMATITARASHLSLAAAAASNLSSVAPLSSASLSFASSRSPPPFLGLRLALTPKTPSFCKRTEGRGLPVEATAAGSSSARPTILVAEKLGEAGLELLRGFANVDCSYNLAPEELCAKISLCDALIVRSGTKVTRDVFEASKGRLKVVGRAGVGIDNVDLQAATEYGCLVVNAPTANTVAAAEHGIALLTSMARNVAPSDASMKAGKWQRNKYVGVSLVGKTLAVMGFGKVGSEVARRAKGLGMHVIAHDPYAPAEKARAIGVELLSFDEAISTADFISLHMPLTPTTSKLFNDETFAKVKKGVRIINVARGGVIDEDALVRALDDGKVAQAALDVFTVEPPPKDNRLVMHENVTATPHLGASTVEAQACVAIEIAEAVIGALKGELAATAVNAPMVAAEVLSELAPYVILAEKLGRLAVQLVAGGSGIKGVKIVYKSARDPDDLDTRILRAMITKGIIEPISSAFVNIVNADYTAKQRGLRISEERIFHDDSPEAPLDSIQVQLTNVESKFASALSDAGDIRVEGKVKDGIPHLTLVGSFTVDVSLEGSLILCRQVDQPGMIGYVGRILGDENININFMSVGRTAPRKQAIMAIGVDEEPNKESLKKIGEIPAVEEFVFIEL</sequence>
<dbReference type="InterPro" id="IPR029753">
    <property type="entry name" value="D-isomer_DH_CS"/>
</dbReference>
<comment type="catalytic activity">
    <reaction evidence="9 10">
        <text>(2R)-3-phosphoglycerate + NAD(+) = 3-phosphooxypyruvate + NADH + H(+)</text>
        <dbReference type="Rhea" id="RHEA:12641"/>
        <dbReference type="ChEBI" id="CHEBI:15378"/>
        <dbReference type="ChEBI" id="CHEBI:18110"/>
        <dbReference type="ChEBI" id="CHEBI:57540"/>
        <dbReference type="ChEBI" id="CHEBI:57945"/>
        <dbReference type="ChEBI" id="CHEBI:58272"/>
        <dbReference type="EC" id="1.1.1.95"/>
    </reaction>
</comment>
<dbReference type="InterPro" id="IPR029009">
    <property type="entry name" value="ASB_dom_sf"/>
</dbReference>
<dbReference type="InterPro" id="IPR006140">
    <property type="entry name" value="D-isomer_DH_NAD-bd"/>
</dbReference>
<keyword evidence="13" id="KW-1185">Reference proteome</keyword>
<dbReference type="PROSITE" id="PS00670">
    <property type="entry name" value="D_2_HYDROXYACID_DH_2"/>
    <property type="match status" value="1"/>
</dbReference>
<feature type="domain" description="ACT" evidence="11">
    <location>
        <begin position="734"/>
        <end position="806"/>
    </location>
</feature>
<evidence type="ECO:0000313" key="13">
    <source>
        <dbReference type="Proteomes" id="UP001327560"/>
    </source>
</evidence>
<keyword evidence="8 10" id="KW-0520">NAD</keyword>
<dbReference type="SUPFAM" id="SSF55021">
    <property type="entry name" value="ACT-like"/>
    <property type="match status" value="1"/>
</dbReference>
<dbReference type="SUPFAM" id="SSF143548">
    <property type="entry name" value="Serine metabolism enzymes domain"/>
    <property type="match status" value="1"/>
</dbReference>
<keyword evidence="7 10" id="KW-0560">Oxidoreductase</keyword>
<dbReference type="InterPro" id="IPR002912">
    <property type="entry name" value="ACT_dom"/>
</dbReference>
<dbReference type="Gene3D" id="3.30.1330.90">
    <property type="entry name" value="D-3-phosphoglycerate dehydrogenase, domain 3"/>
    <property type="match status" value="1"/>
</dbReference>
<evidence type="ECO:0000256" key="7">
    <source>
        <dbReference type="ARBA" id="ARBA00023002"/>
    </source>
</evidence>
<evidence type="ECO:0000313" key="12">
    <source>
        <dbReference type="EMBL" id="WOL05524.1"/>
    </source>
</evidence>
<dbReference type="InterPro" id="IPR006139">
    <property type="entry name" value="D-isomer_2_OHA_DH_cat_dom"/>
</dbReference>
<dbReference type="NCBIfam" id="TIGR01327">
    <property type="entry name" value="PGDH"/>
    <property type="match status" value="1"/>
</dbReference>
<dbReference type="GO" id="GO:0051287">
    <property type="term" value="F:NAD binding"/>
    <property type="evidence" value="ECO:0007669"/>
    <property type="project" value="UniProtKB-UniRule"/>
</dbReference>
<protein>
    <recommendedName>
        <fullName evidence="10">D-3-phosphoglycerate dehydrogenase</fullName>
        <ecNumber evidence="10">1.1.1.95</ecNumber>
    </recommendedName>
</protein>
<dbReference type="Pfam" id="PF19304">
    <property type="entry name" value="PGDH_inter"/>
    <property type="match status" value="1"/>
</dbReference>
<dbReference type="InterPro" id="IPR045865">
    <property type="entry name" value="ACT-like_dom_sf"/>
</dbReference>
<dbReference type="InterPro" id="IPR029752">
    <property type="entry name" value="D-isomer_DH_CS1"/>
</dbReference>
<dbReference type="InterPro" id="IPR015878">
    <property type="entry name" value="Ado_hCys_hydrolase_NAD-bd"/>
</dbReference>
<evidence type="ECO:0000256" key="2">
    <source>
        <dbReference type="ARBA" id="ARBA00005216"/>
    </source>
</evidence>
<dbReference type="PROSITE" id="PS00065">
    <property type="entry name" value="D_2_HYDROXYACID_DH_1"/>
    <property type="match status" value="1"/>
</dbReference>
<dbReference type="Gene3D" id="3.30.70.260">
    <property type="match status" value="1"/>
</dbReference>
<accession>A0AAQ3KCL2</accession>
<dbReference type="CDD" id="cd12173">
    <property type="entry name" value="PGDH_4"/>
    <property type="match status" value="1"/>
</dbReference>
<dbReference type="Proteomes" id="UP001327560">
    <property type="component" value="Chromosome 4"/>
</dbReference>
<evidence type="ECO:0000256" key="9">
    <source>
        <dbReference type="ARBA" id="ARBA00048731"/>
    </source>
</evidence>
<organism evidence="12 13">
    <name type="scientific">Canna indica</name>
    <name type="common">Indian-shot</name>
    <dbReference type="NCBI Taxonomy" id="4628"/>
    <lineage>
        <taxon>Eukaryota</taxon>
        <taxon>Viridiplantae</taxon>
        <taxon>Streptophyta</taxon>
        <taxon>Embryophyta</taxon>
        <taxon>Tracheophyta</taxon>
        <taxon>Spermatophyta</taxon>
        <taxon>Magnoliopsida</taxon>
        <taxon>Liliopsida</taxon>
        <taxon>Zingiberales</taxon>
        <taxon>Cannaceae</taxon>
        <taxon>Canna</taxon>
    </lineage>
</organism>